<reference evidence="2 3" key="1">
    <citation type="submission" date="2021-12" db="EMBL/GenBank/DDBJ databases">
        <title>Siccirubricoccus leaddurans sp. nov., a high concentration Zn2+ tolerance bacterium.</title>
        <authorList>
            <person name="Cao Y."/>
        </authorList>
    </citation>
    <scope>NUCLEOTIDE SEQUENCE [LARGE SCALE GENOMIC DNA]</scope>
    <source>
        <strain evidence="2 3">KC 17139</strain>
    </source>
</reference>
<proteinExistence type="inferred from homology"/>
<accession>A0ABT1D3R1</accession>
<dbReference type="PANTHER" id="PTHR42928:SF5">
    <property type="entry name" value="BLR1237 PROTEIN"/>
    <property type="match status" value="1"/>
</dbReference>
<dbReference type="RefSeq" id="WP_252953183.1">
    <property type="nucleotide sequence ID" value="NZ_JAFIRR010000063.1"/>
</dbReference>
<evidence type="ECO:0000313" key="2">
    <source>
        <dbReference type="EMBL" id="MCO6416571.1"/>
    </source>
</evidence>
<protein>
    <submittedName>
        <fullName evidence="2">Twin-arginine translocation pathway signal protein</fullName>
    </submittedName>
</protein>
<dbReference type="Gene3D" id="3.40.190.150">
    <property type="entry name" value="Bordetella uptake gene, domain 1"/>
    <property type="match status" value="1"/>
</dbReference>
<dbReference type="Gene3D" id="3.40.190.10">
    <property type="entry name" value="Periplasmic binding protein-like II"/>
    <property type="match status" value="1"/>
</dbReference>
<evidence type="ECO:0000256" key="1">
    <source>
        <dbReference type="ARBA" id="ARBA00006987"/>
    </source>
</evidence>
<dbReference type="PIRSF" id="PIRSF017082">
    <property type="entry name" value="YflP"/>
    <property type="match status" value="1"/>
</dbReference>
<dbReference type="InterPro" id="IPR005064">
    <property type="entry name" value="BUG"/>
</dbReference>
<organism evidence="2 3">
    <name type="scientific">Siccirubricoccus soli</name>
    <dbReference type="NCBI Taxonomy" id="2899147"/>
    <lineage>
        <taxon>Bacteria</taxon>
        <taxon>Pseudomonadati</taxon>
        <taxon>Pseudomonadota</taxon>
        <taxon>Alphaproteobacteria</taxon>
        <taxon>Acetobacterales</taxon>
        <taxon>Roseomonadaceae</taxon>
        <taxon>Siccirubricoccus</taxon>
    </lineage>
</organism>
<comment type="caution">
    <text evidence="2">The sequence shown here is derived from an EMBL/GenBank/DDBJ whole genome shotgun (WGS) entry which is preliminary data.</text>
</comment>
<sequence length="322" mass="32641">MSPVPRRAGLALALAPGLPRPGRGQPGWPSRPIRILVAWPAGGSTDAVMRLLAGPMQAALGQPVVIENRAGASGSIGAAAAAQSAPDGYTVLGDASSQAANPSLLRGLAFDYATAFAPVTQLCVAPALLLVRAEDGPRDLAGLLARLRQGGGTYSSSGIGTAVHLAMAALLRQAGVAATHVPYRGSPQQVQAVLAGEVLTTFCTVPAAAGLVRDGRLRALAVSSARRLAAFPEVPTVAEQGFPGYAVTEWLALFVPAGTPEPAIARLAQAAQVGLADPAVQARLELLGMEAAAAGPAALGAFVAEQRMKLAEVIRAEGIRLE</sequence>
<gene>
    <name evidence="2" type="ORF">JYK14_10410</name>
</gene>
<dbReference type="Proteomes" id="UP001523392">
    <property type="component" value="Unassembled WGS sequence"/>
</dbReference>
<dbReference type="InterPro" id="IPR042100">
    <property type="entry name" value="Bug_dom1"/>
</dbReference>
<dbReference type="Pfam" id="PF03401">
    <property type="entry name" value="TctC"/>
    <property type="match status" value="1"/>
</dbReference>
<dbReference type="PANTHER" id="PTHR42928">
    <property type="entry name" value="TRICARBOXYLATE-BINDING PROTEIN"/>
    <property type="match status" value="1"/>
</dbReference>
<evidence type="ECO:0000313" key="3">
    <source>
        <dbReference type="Proteomes" id="UP001523392"/>
    </source>
</evidence>
<dbReference type="EMBL" id="JAFIRR010000063">
    <property type="protein sequence ID" value="MCO6416571.1"/>
    <property type="molecule type" value="Genomic_DNA"/>
</dbReference>
<dbReference type="SUPFAM" id="SSF53850">
    <property type="entry name" value="Periplasmic binding protein-like II"/>
    <property type="match status" value="1"/>
</dbReference>
<keyword evidence="3" id="KW-1185">Reference proteome</keyword>
<comment type="similarity">
    <text evidence="1">Belongs to the UPF0065 (bug) family.</text>
</comment>
<name>A0ABT1D3R1_9PROT</name>